<evidence type="ECO:0000259" key="4">
    <source>
        <dbReference type="SMART" id="SM00922"/>
    </source>
</evidence>
<organism evidence="5 6">
    <name type="scientific">Leucobacter muris</name>
    <dbReference type="NCBI Taxonomy" id="1935379"/>
    <lineage>
        <taxon>Bacteria</taxon>
        <taxon>Bacillati</taxon>
        <taxon>Actinomycetota</taxon>
        <taxon>Actinomycetes</taxon>
        <taxon>Micrococcales</taxon>
        <taxon>Microbacteriaceae</taxon>
        <taxon>Leucobacter</taxon>
    </lineage>
</organism>
<dbReference type="RefSeq" id="WP_128386558.1">
    <property type="nucleotide sequence ID" value="NZ_CP035037.1"/>
</dbReference>
<comment type="cofactor">
    <cofactor evidence="1">
        <name>Mg(2+)</name>
        <dbReference type="ChEBI" id="CHEBI:18420"/>
    </cofactor>
</comment>
<dbReference type="PANTHER" id="PTHR13794">
    <property type="entry name" value="ENOLASE SUPERFAMILY, MANDELATE RACEMASE"/>
    <property type="match status" value="1"/>
</dbReference>
<gene>
    <name evidence="5" type="ORF">Leucomu_05265</name>
</gene>
<dbReference type="Pfam" id="PF13378">
    <property type="entry name" value="MR_MLE_C"/>
    <property type="match status" value="1"/>
</dbReference>
<evidence type="ECO:0000256" key="2">
    <source>
        <dbReference type="ARBA" id="ARBA00022723"/>
    </source>
</evidence>
<protein>
    <submittedName>
        <fullName evidence="5">Mandelate racemase/muconate lactonizing enzyme family protein</fullName>
    </submittedName>
</protein>
<name>A0ABX5QEB8_9MICO</name>
<dbReference type="SUPFAM" id="SSF51604">
    <property type="entry name" value="Enolase C-terminal domain-like"/>
    <property type="match status" value="1"/>
</dbReference>
<dbReference type="InterPro" id="IPR013342">
    <property type="entry name" value="Mandelate_racemase_C"/>
</dbReference>
<keyword evidence="3" id="KW-0460">Magnesium</keyword>
<dbReference type="InterPro" id="IPR029017">
    <property type="entry name" value="Enolase-like_N"/>
</dbReference>
<evidence type="ECO:0000256" key="3">
    <source>
        <dbReference type="ARBA" id="ARBA00022842"/>
    </source>
</evidence>
<sequence>MKIVSVSARDVGVPLKTPTRISTREILARHYLLINVETDEGVEGIGYAYSGTFGGEAFVKVVEDLIAPLIIGADAHDVTGIWARVYQEGLLAGRRGLLIRALSAVDIALWDAKAKSAGLPLAAYLGGDVTAPVPAYASGGYYLAGEAEPARAVREEMELNRERGFTDHKIKVGALPVAGDAERIAAALEVIGGSGRLAIDANNAYADVPEALAAIREFERVASDHQIWWYEEPLSPDKIAGHADLVRRVKTPIATGEIHQTRWDFRQLIENRAADILQLDVGVLGGITEYLRVAAAADAFDLPTAPHWHANVHAQLAAALPNTVTVEHFILEKDIYNFERIVTEETRLRYADGAVLLSGRPGIGVAFDEDMIAFFSRAQG</sequence>
<keyword evidence="2" id="KW-0479">Metal-binding</keyword>
<evidence type="ECO:0000256" key="1">
    <source>
        <dbReference type="ARBA" id="ARBA00001946"/>
    </source>
</evidence>
<dbReference type="SFLD" id="SFLDS00001">
    <property type="entry name" value="Enolase"/>
    <property type="match status" value="1"/>
</dbReference>
<dbReference type="Pfam" id="PF02746">
    <property type="entry name" value="MR_MLE_N"/>
    <property type="match status" value="1"/>
</dbReference>
<dbReference type="Gene3D" id="3.30.390.10">
    <property type="entry name" value="Enolase-like, N-terminal domain"/>
    <property type="match status" value="1"/>
</dbReference>
<dbReference type="InterPro" id="IPR046945">
    <property type="entry name" value="RHMD-like"/>
</dbReference>
<evidence type="ECO:0000313" key="6">
    <source>
        <dbReference type="Proteomes" id="UP000285768"/>
    </source>
</evidence>
<dbReference type="InterPro" id="IPR013341">
    <property type="entry name" value="Mandelate_racemase_N_dom"/>
</dbReference>
<dbReference type="PANTHER" id="PTHR13794:SF58">
    <property type="entry name" value="MITOCHONDRIAL ENOLASE SUPERFAMILY MEMBER 1"/>
    <property type="match status" value="1"/>
</dbReference>
<reference evidence="5 6" key="1">
    <citation type="submission" date="2019-01" db="EMBL/GenBank/DDBJ databases">
        <title>Leucobacter muris sp. nov. isolated from the nose of a laboratory mouse.</title>
        <authorList>
            <person name="Benga L."/>
            <person name="Sproeer C."/>
            <person name="Schumann P."/>
            <person name="Verbarg S."/>
            <person name="Bunk B."/>
            <person name="Engelhardt E."/>
            <person name="Benten P.M."/>
            <person name="Sager M."/>
        </authorList>
    </citation>
    <scope>NUCLEOTIDE SEQUENCE [LARGE SCALE GENOMIC DNA]</scope>
    <source>
        <strain evidence="5 6">DSM 101948</strain>
    </source>
</reference>
<dbReference type="Gene3D" id="3.20.20.120">
    <property type="entry name" value="Enolase-like C-terminal domain"/>
    <property type="match status" value="1"/>
</dbReference>
<dbReference type="EMBL" id="CP035037">
    <property type="protein sequence ID" value="QAB17407.1"/>
    <property type="molecule type" value="Genomic_DNA"/>
</dbReference>
<dbReference type="InterPro" id="IPR029065">
    <property type="entry name" value="Enolase_C-like"/>
</dbReference>
<dbReference type="Proteomes" id="UP000285768">
    <property type="component" value="Chromosome"/>
</dbReference>
<feature type="domain" description="Mandelate racemase/muconate lactonizing enzyme C-terminal" evidence="4">
    <location>
        <begin position="150"/>
        <end position="252"/>
    </location>
</feature>
<dbReference type="SUPFAM" id="SSF54826">
    <property type="entry name" value="Enolase N-terminal domain-like"/>
    <property type="match status" value="1"/>
</dbReference>
<dbReference type="SMART" id="SM00922">
    <property type="entry name" value="MR_MLE"/>
    <property type="match status" value="1"/>
</dbReference>
<accession>A0ABX5QEB8</accession>
<keyword evidence="6" id="KW-1185">Reference proteome</keyword>
<evidence type="ECO:0000313" key="5">
    <source>
        <dbReference type="EMBL" id="QAB17407.1"/>
    </source>
</evidence>
<dbReference type="InterPro" id="IPR036849">
    <property type="entry name" value="Enolase-like_C_sf"/>
</dbReference>
<proteinExistence type="predicted"/>
<dbReference type="CDD" id="cd03316">
    <property type="entry name" value="MR_like"/>
    <property type="match status" value="1"/>
</dbReference>
<dbReference type="SFLD" id="SFLDG00179">
    <property type="entry name" value="mandelate_racemase"/>
    <property type="match status" value="1"/>
</dbReference>